<dbReference type="Proteomes" id="UP000325315">
    <property type="component" value="Unassembled WGS sequence"/>
</dbReference>
<keyword evidence="1" id="KW-0808">Transferase</keyword>
<comment type="caution">
    <text evidence="1">The sequence shown here is derived from an EMBL/GenBank/DDBJ whole genome shotgun (WGS) entry which is preliminary data.</text>
</comment>
<keyword evidence="2" id="KW-1185">Reference proteome</keyword>
<gene>
    <name evidence="1" type="ORF">EPI10_000796</name>
</gene>
<dbReference type="GO" id="GO:0003964">
    <property type="term" value="F:RNA-directed DNA polymerase activity"/>
    <property type="evidence" value="ECO:0007669"/>
    <property type="project" value="UniProtKB-KW"/>
</dbReference>
<evidence type="ECO:0000313" key="1">
    <source>
        <dbReference type="EMBL" id="KAA3465651.1"/>
    </source>
</evidence>
<sequence length="183" mass="21325">MLHHEELLWKQNARCDWLVFEIRRKHNRIVALKNRTGEWVTDEYELKQEAKSLWGYSRKTGRLGGGTFPTLEQEEIQFLNMPVSSEEIKKAFLDMAPLKAPGSDGLHAFFYQSQWDFVSLSICEWVKRIFSGDSIDPTFNKSLIFRPISLCSVLYKLVMEVIANRFKIVFPKLIGPEHARFVA</sequence>
<dbReference type="PANTHER" id="PTHR46890">
    <property type="entry name" value="NON-LTR RETROLELEMENT REVERSE TRANSCRIPTASE-LIKE PROTEIN-RELATED"/>
    <property type="match status" value="1"/>
</dbReference>
<dbReference type="AlphaFoldDB" id="A0A5B6V9D1"/>
<reference evidence="2" key="1">
    <citation type="journal article" date="2019" name="Plant Biotechnol. J.">
        <title>Genome sequencing of the Australian wild diploid species Gossypium australe highlights disease resistance and delayed gland morphogenesis.</title>
        <authorList>
            <person name="Cai Y."/>
            <person name="Cai X."/>
            <person name="Wang Q."/>
            <person name="Wang P."/>
            <person name="Zhang Y."/>
            <person name="Cai C."/>
            <person name="Xu Y."/>
            <person name="Wang K."/>
            <person name="Zhou Z."/>
            <person name="Wang C."/>
            <person name="Geng S."/>
            <person name="Li B."/>
            <person name="Dong Q."/>
            <person name="Hou Y."/>
            <person name="Wang H."/>
            <person name="Ai P."/>
            <person name="Liu Z."/>
            <person name="Yi F."/>
            <person name="Sun M."/>
            <person name="An G."/>
            <person name="Cheng J."/>
            <person name="Zhang Y."/>
            <person name="Shi Q."/>
            <person name="Xie Y."/>
            <person name="Shi X."/>
            <person name="Chang Y."/>
            <person name="Huang F."/>
            <person name="Chen Y."/>
            <person name="Hong S."/>
            <person name="Mi L."/>
            <person name="Sun Q."/>
            <person name="Zhang L."/>
            <person name="Zhou B."/>
            <person name="Peng R."/>
            <person name="Zhang X."/>
            <person name="Liu F."/>
        </authorList>
    </citation>
    <scope>NUCLEOTIDE SEQUENCE [LARGE SCALE GENOMIC DNA]</scope>
    <source>
        <strain evidence="2">cv. PA1801</strain>
    </source>
</reference>
<accession>A0A5B6V9D1</accession>
<dbReference type="OrthoDB" id="1002559at2759"/>
<dbReference type="InterPro" id="IPR052343">
    <property type="entry name" value="Retrotransposon-Effector_Assoc"/>
</dbReference>
<keyword evidence="1" id="KW-0548">Nucleotidyltransferase</keyword>
<protein>
    <submittedName>
        <fullName evidence="1">Reverse transcriptase</fullName>
    </submittedName>
</protein>
<keyword evidence="1" id="KW-0695">RNA-directed DNA polymerase</keyword>
<proteinExistence type="predicted"/>
<evidence type="ECO:0000313" key="2">
    <source>
        <dbReference type="Proteomes" id="UP000325315"/>
    </source>
</evidence>
<dbReference type="EMBL" id="SMMG02000007">
    <property type="protein sequence ID" value="KAA3465651.1"/>
    <property type="molecule type" value="Genomic_DNA"/>
</dbReference>
<dbReference type="PANTHER" id="PTHR46890:SF48">
    <property type="entry name" value="RNA-DIRECTED DNA POLYMERASE"/>
    <property type="match status" value="1"/>
</dbReference>
<organism evidence="1 2">
    <name type="scientific">Gossypium australe</name>
    <dbReference type="NCBI Taxonomy" id="47621"/>
    <lineage>
        <taxon>Eukaryota</taxon>
        <taxon>Viridiplantae</taxon>
        <taxon>Streptophyta</taxon>
        <taxon>Embryophyta</taxon>
        <taxon>Tracheophyta</taxon>
        <taxon>Spermatophyta</taxon>
        <taxon>Magnoliopsida</taxon>
        <taxon>eudicotyledons</taxon>
        <taxon>Gunneridae</taxon>
        <taxon>Pentapetalae</taxon>
        <taxon>rosids</taxon>
        <taxon>malvids</taxon>
        <taxon>Malvales</taxon>
        <taxon>Malvaceae</taxon>
        <taxon>Malvoideae</taxon>
        <taxon>Gossypium</taxon>
    </lineage>
</organism>
<name>A0A5B6V9D1_9ROSI</name>